<evidence type="ECO:0000256" key="2">
    <source>
        <dbReference type="ARBA" id="ARBA00022695"/>
    </source>
</evidence>
<dbReference type="RefSeq" id="WP_065256468.1">
    <property type="nucleotide sequence ID" value="NZ_JARDJM010000012.1"/>
</dbReference>
<name>A0A1B8PYI0_MORLA</name>
<dbReference type="InterPro" id="IPR029044">
    <property type="entry name" value="Nucleotide-diphossugar_trans"/>
</dbReference>
<reference evidence="4 5" key="1">
    <citation type="submission" date="2016-06" db="EMBL/GenBank/DDBJ databases">
        <title>Draft genome of Moraxella lacunata CCUG 57757A.</title>
        <authorList>
            <person name="Salva-Serra F."/>
            <person name="Engstrom-Jakobsson H."/>
            <person name="Thorell K."/>
            <person name="Gonzales-Siles L."/>
            <person name="Karlsson R."/>
            <person name="Boulund F."/>
            <person name="Engstrand L."/>
            <person name="Kristiansson E."/>
            <person name="Moore E."/>
        </authorList>
    </citation>
    <scope>NUCLEOTIDE SEQUENCE [LARGE SCALE GENOMIC DNA]</scope>
    <source>
        <strain evidence="4 5">CCUG 57757A</strain>
    </source>
</reference>
<sequence length="238" mass="25755">MITQAMILSAGKGTRMRPLTLTTPKPLVMVAQKPLIVWHIERLKQAGITDITLNVGYLGGVIIDFFQDRDFGVNIHISDESVLPEPLETAGGIRYALAHGKLRDEPFLLINGDVWSEFAFDGLAHHSLGNHLAHLMLTANPEHNPTGDFALTQMSVGGSGRVGLKSDDGNNHTFAGISVMSPQMVAGVGMGEIAPLAPLLRSAMVGGRVSGEILSDKWVDVGTMERLHEVEQYVRGVW</sequence>
<protein>
    <submittedName>
        <fullName evidence="4">Nucleotidyl transferase</fullName>
    </submittedName>
</protein>
<keyword evidence="1 4" id="KW-0808">Transferase</keyword>
<gene>
    <name evidence="4" type="ORF">A9309_08510</name>
</gene>
<dbReference type="SUPFAM" id="SSF53448">
    <property type="entry name" value="Nucleotide-diphospho-sugar transferases"/>
    <property type="match status" value="1"/>
</dbReference>
<dbReference type="AlphaFoldDB" id="A0A1B8PYI0"/>
<dbReference type="PANTHER" id="PTHR43584:SF8">
    <property type="entry name" value="N-ACETYLMURAMATE ALPHA-1-PHOSPHATE URIDYLYLTRANSFERASE"/>
    <property type="match status" value="1"/>
</dbReference>
<dbReference type="Pfam" id="PF00483">
    <property type="entry name" value="NTP_transferase"/>
    <property type="match status" value="1"/>
</dbReference>
<dbReference type="EMBL" id="LZMS01000074">
    <property type="protein sequence ID" value="OBX61206.1"/>
    <property type="molecule type" value="Genomic_DNA"/>
</dbReference>
<proteinExistence type="predicted"/>
<organism evidence="4 5">
    <name type="scientific">Moraxella lacunata</name>
    <dbReference type="NCBI Taxonomy" id="477"/>
    <lineage>
        <taxon>Bacteria</taxon>
        <taxon>Pseudomonadati</taxon>
        <taxon>Pseudomonadota</taxon>
        <taxon>Gammaproteobacteria</taxon>
        <taxon>Moraxellales</taxon>
        <taxon>Moraxellaceae</taxon>
        <taxon>Moraxella</taxon>
    </lineage>
</organism>
<evidence type="ECO:0000313" key="5">
    <source>
        <dbReference type="Proteomes" id="UP000092607"/>
    </source>
</evidence>
<dbReference type="InterPro" id="IPR005835">
    <property type="entry name" value="NTP_transferase_dom"/>
</dbReference>
<dbReference type="PANTHER" id="PTHR43584">
    <property type="entry name" value="NUCLEOTIDYL TRANSFERASE"/>
    <property type="match status" value="1"/>
</dbReference>
<evidence type="ECO:0000313" key="4">
    <source>
        <dbReference type="EMBL" id="OBX61206.1"/>
    </source>
</evidence>
<dbReference type="GO" id="GO:0016779">
    <property type="term" value="F:nucleotidyltransferase activity"/>
    <property type="evidence" value="ECO:0007669"/>
    <property type="project" value="UniProtKB-KW"/>
</dbReference>
<dbReference type="InterPro" id="IPR050065">
    <property type="entry name" value="GlmU-like"/>
</dbReference>
<keyword evidence="2" id="KW-0548">Nucleotidyltransferase</keyword>
<dbReference type="CDD" id="cd06422">
    <property type="entry name" value="NTP_transferase_like_1"/>
    <property type="match status" value="1"/>
</dbReference>
<dbReference type="OrthoDB" id="9788272at2"/>
<accession>A0A1B8PYI0</accession>
<feature type="domain" description="Nucleotidyl transferase" evidence="3">
    <location>
        <begin position="5"/>
        <end position="126"/>
    </location>
</feature>
<evidence type="ECO:0000259" key="3">
    <source>
        <dbReference type="Pfam" id="PF00483"/>
    </source>
</evidence>
<dbReference type="Gene3D" id="3.90.550.10">
    <property type="entry name" value="Spore Coat Polysaccharide Biosynthesis Protein SpsA, Chain A"/>
    <property type="match status" value="1"/>
</dbReference>
<evidence type="ECO:0000256" key="1">
    <source>
        <dbReference type="ARBA" id="ARBA00022679"/>
    </source>
</evidence>
<comment type="caution">
    <text evidence="4">The sequence shown here is derived from an EMBL/GenBank/DDBJ whole genome shotgun (WGS) entry which is preliminary data.</text>
</comment>
<dbReference type="Proteomes" id="UP000092607">
    <property type="component" value="Unassembled WGS sequence"/>
</dbReference>